<name>A0ABM4C8X0_HYDVU</name>
<evidence type="ECO:0000256" key="1">
    <source>
        <dbReference type="PROSITE-ProRule" id="PRU00047"/>
    </source>
</evidence>
<keyword evidence="1" id="KW-0479">Metal-binding</keyword>
<accession>A0ABM4C8X0</accession>
<dbReference type="SUPFAM" id="SSF57756">
    <property type="entry name" value="Retrovirus zinc finger-like domains"/>
    <property type="match status" value="1"/>
</dbReference>
<dbReference type="GeneID" id="136082586"/>
<dbReference type="Pfam" id="PF00098">
    <property type="entry name" value="zf-CCHC"/>
    <property type="match status" value="2"/>
</dbReference>
<dbReference type="SMART" id="SM00343">
    <property type="entry name" value="ZnF_C2HC"/>
    <property type="match status" value="2"/>
</dbReference>
<dbReference type="RefSeq" id="XP_065658074.1">
    <property type="nucleotide sequence ID" value="XM_065802002.1"/>
</dbReference>
<keyword evidence="1" id="KW-0863">Zinc-finger</keyword>
<dbReference type="Gene3D" id="4.10.60.10">
    <property type="entry name" value="Zinc finger, CCHC-type"/>
    <property type="match status" value="1"/>
</dbReference>
<organism evidence="3 4">
    <name type="scientific">Hydra vulgaris</name>
    <name type="common">Hydra</name>
    <name type="synonym">Hydra attenuata</name>
    <dbReference type="NCBI Taxonomy" id="6087"/>
    <lineage>
        <taxon>Eukaryota</taxon>
        <taxon>Metazoa</taxon>
        <taxon>Cnidaria</taxon>
        <taxon>Hydrozoa</taxon>
        <taxon>Hydroidolina</taxon>
        <taxon>Anthoathecata</taxon>
        <taxon>Aplanulata</taxon>
        <taxon>Hydridae</taxon>
        <taxon>Hydra</taxon>
    </lineage>
</organism>
<dbReference type="InterPro" id="IPR051714">
    <property type="entry name" value="Znf_CCHC_NABP"/>
</dbReference>
<dbReference type="InterPro" id="IPR001878">
    <property type="entry name" value="Znf_CCHC"/>
</dbReference>
<proteinExistence type="predicted"/>
<dbReference type="Proteomes" id="UP001652625">
    <property type="component" value="Chromosome 07"/>
</dbReference>
<evidence type="ECO:0000313" key="4">
    <source>
        <dbReference type="RefSeq" id="XP_065658074.1"/>
    </source>
</evidence>
<dbReference type="PROSITE" id="PS50158">
    <property type="entry name" value="ZF_CCHC"/>
    <property type="match status" value="2"/>
</dbReference>
<sequence>MASMAKMIGKFDGSGDVVVWLKKIKLVGELQNMGDLSLIIPLFLEGSAFALYEQLGESQKTAAADIEKALLDAFAVDGFQAYEQFRDRRWNDSESVDVYLASLRQLMGLANVESEELLLRAFITGLPGEISKQLRAQVKIFGISLQDALNHARVLMTEKTKEEYVSTAISGFDKHVKKPSATNFNCYKCGKPGHVARICFSKKQIVNDGIKCFRCGESGHIARFCSLHQGNLNGESRAPAVSLNN</sequence>
<feature type="domain" description="CCHC-type" evidence="2">
    <location>
        <begin position="186"/>
        <end position="199"/>
    </location>
</feature>
<dbReference type="PANTHER" id="PTHR23002">
    <property type="entry name" value="ZINC FINGER CCHC DOMAIN CONTAINING PROTEIN"/>
    <property type="match status" value="1"/>
</dbReference>
<dbReference type="InterPro" id="IPR036875">
    <property type="entry name" value="Znf_CCHC_sf"/>
</dbReference>
<evidence type="ECO:0000259" key="2">
    <source>
        <dbReference type="PROSITE" id="PS50158"/>
    </source>
</evidence>
<keyword evidence="3" id="KW-1185">Reference proteome</keyword>
<protein>
    <submittedName>
        <fullName evidence="4">Uncharacterized protein LOC136082586</fullName>
    </submittedName>
</protein>
<evidence type="ECO:0000313" key="3">
    <source>
        <dbReference type="Proteomes" id="UP001652625"/>
    </source>
</evidence>
<reference evidence="4" key="1">
    <citation type="submission" date="2025-08" db="UniProtKB">
        <authorList>
            <consortium name="RefSeq"/>
        </authorList>
    </citation>
    <scope>IDENTIFICATION</scope>
</reference>
<keyword evidence="1" id="KW-0862">Zinc</keyword>
<feature type="domain" description="CCHC-type" evidence="2">
    <location>
        <begin position="211"/>
        <end position="225"/>
    </location>
</feature>
<gene>
    <name evidence="4" type="primary">LOC136082586</name>
</gene>